<dbReference type="Pfam" id="PF02511">
    <property type="entry name" value="Thy1"/>
    <property type="match status" value="1"/>
</dbReference>
<dbReference type="HOGENOM" id="CLU_077585_0_0_7"/>
<dbReference type="PANTHER" id="PTHR34934:SF1">
    <property type="entry name" value="FLAVIN-DEPENDENT THYMIDYLATE SYNTHASE"/>
    <property type="match status" value="1"/>
</dbReference>
<dbReference type="InterPro" id="IPR036098">
    <property type="entry name" value="Thymidylate_synthase_ThyX_sf"/>
</dbReference>
<dbReference type="GO" id="GO:0050660">
    <property type="term" value="F:flavin adenine dinucleotide binding"/>
    <property type="evidence" value="ECO:0007669"/>
    <property type="project" value="UniProtKB-UniRule"/>
</dbReference>
<dbReference type="EMBL" id="CP001734">
    <property type="protein sequence ID" value="ACV69028.1"/>
    <property type="molecule type" value="Genomic_DNA"/>
</dbReference>
<gene>
    <name evidence="2" type="ordered locus">Dret_1744</name>
</gene>
<dbReference type="NCBIfam" id="TIGR02170">
    <property type="entry name" value="thyX"/>
    <property type="match status" value="1"/>
</dbReference>
<dbReference type="SUPFAM" id="SSF69796">
    <property type="entry name" value="Thymidylate synthase-complementing protein Thy1"/>
    <property type="match status" value="1"/>
</dbReference>
<dbReference type="OrthoDB" id="9780625at2"/>
<protein>
    <recommendedName>
        <fullName evidence="1">FAD-dependent thymidylate synthase</fullName>
        <ecNumber evidence="1">2.1.1.148</ecNumber>
    </recommendedName>
</protein>
<dbReference type="KEGG" id="drt:Dret_1744"/>
<proteinExistence type="predicted"/>
<dbReference type="RefSeq" id="WP_015752171.1">
    <property type="nucleotide sequence ID" value="NC_013223.1"/>
</dbReference>
<accession>C8X3N1</accession>
<evidence type="ECO:0000313" key="3">
    <source>
        <dbReference type="Proteomes" id="UP000001052"/>
    </source>
</evidence>
<reference evidence="3" key="1">
    <citation type="submission" date="2009-09" db="EMBL/GenBank/DDBJ databases">
        <title>The complete chromosome of Desulfohalobium retbaense DSM 5692.</title>
        <authorList>
            <consortium name="US DOE Joint Genome Institute (JGI-PGF)"/>
            <person name="Lucas S."/>
            <person name="Copeland A."/>
            <person name="Lapidus A."/>
            <person name="Glavina del Rio T."/>
            <person name="Dalin E."/>
            <person name="Tice H."/>
            <person name="Bruce D."/>
            <person name="Goodwin L."/>
            <person name="Pitluck S."/>
            <person name="Kyrpides N."/>
            <person name="Mavromatis K."/>
            <person name="Ivanova N."/>
            <person name="Mikhailova N."/>
            <person name="Munk A.C."/>
            <person name="Brettin T."/>
            <person name="Detter J.C."/>
            <person name="Han C."/>
            <person name="Tapia R."/>
            <person name="Larimer F."/>
            <person name="Land M."/>
            <person name="Hauser L."/>
            <person name="Markowitz V."/>
            <person name="Cheng J.-F."/>
            <person name="Hugenholtz P."/>
            <person name="Woyke T."/>
            <person name="Wu D."/>
            <person name="Spring S."/>
            <person name="Klenk H.-P."/>
            <person name="Eisen J.A."/>
        </authorList>
    </citation>
    <scope>NUCLEOTIDE SEQUENCE [LARGE SCALE GENOMIC DNA]</scope>
    <source>
        <strain evidence="3">DSM 5692</strain>
    </source>
</reference>
<dbReference type="Gene3D" id="3.30.1360.170">
    <property type="match status" value="1"/>
</dbReference>
<dbReference type="EC" id="2.1.1.148" evidence="1"/>
<dbReference type="InterPro" id="IPR003669">
    <property type="entry name" value="Thymidylate_synthase_ThyX"/>
</dbReference>
<dbReference type="Proteomes" id="UP000001052">
    <property type="component" value="Chromosome"/>
</dbReference>
<dbReference type="GO" id="GO:0070402">
    <property type="term" value="F:NADPH binding"/>
    <property type="evidence" value="ECO:0007669"/>
    <property type="project" value="TreeGrafter"/>
</dbReference>
<dbReference type="GO" id="GO:0006231">
    <property type="term" value="P:dTMP biosynthetic process"/>
    <property type="evidence" value="ECO:0007669"/>
    <property type="project" value="UniProtKB-UniRule"/>
</dbReference>
<dbReference type="STRING" id="485915.Dret_1744"/>
<dbReference type="GO" id="GO:0050797">
    <property type="term" value="F:thymidylate synthase (FAD) activity"/>
    <property type="evidence" value="ECO:0007669"/>
    <property type="project" value="UniProtKB-UniRule"/>
</dbReference>
<evidence type="ECO:0000313" key="2">
    <source>
        <dbReference type="EMBL" id="ACV69028.1"/>
    </source>
</evidence>
<name>C8X3N1_DESRD</name>
<organism evidence="2 3">
    <name type="scientific">Desulfohalobium retbaense (strain ATCC 49708 / DSM 5692 / JCM 16813 / HR100)</name>
    <dbReference type="NCBI Taxonomy" id="485915"/>
    <lineage>
        <taxon>Bacteria</taxon>
        <taxon>Pseudomonadati</taxon>
        <taxon>Thermodesulfobacteriota</taxon>
        <taxon>Desulfovibrionia</taxon>
        <taxon>Desulfovibrionales</taxon>
        <taxon>Desulfohalobiaceae</taxon>
        <taxon>Desulfohalobium</taxon>
    </lineage>
</organism>
<dbReference type="AlphaFoldDB" id="C8X3N1"/>
<dbReference type="PANTHER" id="PTHR34934">
    <property type="entry name" value="FLAVIN-DEPENDENT THYMIDYLATE SYNTHASE"/>
    <property type="match status" value="1"/>
</dbReference>
<dbReference type="PROSITE" id="PS51331">
    <property type="entry name" value="THYX"/>
    <property type="match status" value="1"/>
</dbReference>
<dbReference type="eggNOG" id="COG1351">
    <property type="taxonomic scope" value="Bacteria"/>
</dbReference>
<dbReference type="GO" id="GO:0004799">
    <property type="term" value="F:thymidylate synthase activity"/>
    <property type="evidence" value="ECO:0007669"/>
    <property type="project" value="TreeGrafter"/>
</dbReference>
<reference evidence="2 3" key="2">
    <citation type="journal article" date="2010" name="Stand. Genomic Sci.">
        <title>Complete genome sequence of Desulfohalobium retbaense type strain (HR(100)).</title>
        <authorList>
            <person name="Spring S."/>
            <person name="Nolan M."/>
            <person name="Lapidus A."/>
            <person name="Glavina Del Rio T."/>
            <person name="Copeland A."/>
            <person name="Tice H."/>
            <person name="Cheng J.F."/>
            <person name="Lucas S."/>
            <person name="Land M."/>
            <person name="Chen F."/>
            <person name="Bruce D."/>
            <person name="Goodwin L."/>
            <person name="Pitluck S."/>
            <person name="Ivanova N."/>
            <person name="Mavromatis K."/>
            <person name="Mikhailova N."/>
            <person name="Pati A."/>
            <person name="Chen A."/>
            <person name="Palaniappan K."/>
            <person name="Hauser L."/>
            <person name="Chang Y.J."/>
            <person name="Jeffries C.D."/>
            <person name="Munk C."/>
            <person name="Kiss H."/>
            <person name="Chain P."/>
            <person name="Han C."/>
            <person name="Brettin T."/>
            <person name="Detter J.C."/>
            <person name="Schuler E."/>
            <person name="Goker M."/>
            <person name="Rohde M."/>
            <person name="Bristow J."/>
            <person name="Eisen J.A."/>
            <person name="Markowitz V."/>
            <person name="Hugenholtz P."/>
            <person name="Kyrpides N.C."/>
            <person name="Klenk H.P."/>
        </authorList>
    </citation>
    <scope>NUCLEOTIDE SEQUENCE [LARGE SCALE GENOMIC DNA]</scope>
    <source>
        <strain evidence="2 3">DSM 5692</strain>
    </source>
</reference>
<keyword evidence="3" id="KW-1185">Reference proteome</keyword>
<sequence>MRIIDPSAEILSLQNSDQVLRLIEQAGRTCYKSEHRISQGTAEEFIGRIINMGHESVIEHGSATVRFVIDRGVSHELVRHRLASFSQESTRYANYAKERFGNEITVIRPCFWQEGSEAYRMWETAMRDAERHYLALIEAGAKAQEARSVLPNSLKTEVVMTANLRQWRHVFRLRCDSPAHPQIREVMLPLLHAMHERLPVVFADLAAQFPQMGTSC</sequence>
<evidence type="ECO:0000256" key="1">
    <source>
        <dbReference type="NCBIfam" id="TIGR02170"/>
    </source>
</evidence>
<dbReference type="CDD" id="cd20175">
    <property type="entry name" value="ThyX"/>
    <property type="match status" value="1"/>
</dbReference>